<keyword evidence="1" id="KW-0853">WD repeat</keyword>
<gene>
    <name evidence="5" type="primary">LOC107894029</name>
</gene>
<feature type="domain" description="Raptor N-terminal CASPase-like" evidence="3">
    <location>
        <begin position="152"/>
        <end position="185"/>
    </location>
</feature>
<name>A0ABM2ZD95_GOSHI</name>
<dbReference type="InterPro" id="IPR004083">
    <property type="entry name" value="Raptor"/>
</dbReference>
<evidence type="ECO:0000313" key="5">
    <source>
        <dbReference type="RefSeq" id="XP_040940655.1"/>
    </source>
</evidence>
<keyword evidence="2" id="KW-0677">Repeat</keyword>
<proteinExistence type="predicted"/>
<reference evidence="4" key="1">
    <citation type="journal article" date="2020" name="Nat. Genet.">
        <title>Genomic diversifications of five Gossypium allopolyploid species and their impact on cotton improvement.</title>
        <authorList>
            <person name="Chen Z.J."/>
            <person name="Sreedasyam A."/>
            <person name="Ando A."/>
            <person name="Song Q."/>
            <person name="De Santiago L.M."/>
            <person name="Hulse-Kemp A.M."/>
            <person name="Ding M."/>
            <person name="Ye W."/>
            <person name="Kirkbride R.C."/>
            <person name="Jenkins J."/>
            <person name="Plott C."/>
            <person name="Lovell J."/>
            <person name="Lin Y.M."/>
            <person name="Vaughn R."/>
            <person name="Liu B."/>
            <person name="Simpson S."/>
            <person name="Scheffler B.E."/>
            <person name="Wen L."/>
            <person name="Saski C.A."/>
            <person name="Grover C.E."/>
            <person name="Hu G."/>
            <person name="Conover J.L."/>
            <person name="Carlson J.W."/>
            <person name="Shu S."/>
            <person name="Boston L.B."/>
            <person name="Williams M."/>
            <person name="Peterson D.G."/>
            <person name="McGee K."/>
            <person name="Jones D.C."/>
            <person name="Wendel J.F."/>
            <person name="Stelly D.M."/>
            <person name="Grimwood J."/>
            <person name="Schmutz J."/>
        </authorList>
    </citation>
    <scope>NUCLEOTIDE SEQUENCE [LARGE SCALE GENOMIC DNA]</scope>
    <source>
        <strain evidence="4">cv. TM-1</strain>
    </source>
</reference>
<accession>A0ABM2ZD95</accession>
<protein>
    <recommendedName>
        <fullName evidence="3">Raptor N-terminal CASPase-like domain-containing protein</fullName>
    </recommendedName>
</protein>
<dbReference type="GeneID" id="107894029"/>
<keyword evidence="4" id="KW-1185">Reference proteome</keyword>
<evidence type="ECO:0000256" key="1">
    <source>
        <dbReference type="ARBA" id="ARBA00022574"/>
    </source>
</evidence>
<organism evidence="4 5">
    <name type="scientific">Gossypium hirsutum</name>
    <name type="common">Upland cotton</name>
    <name type="synonym">Gossypium mexicanum</name>
    <dbReference type="NCBI Taxonomy" id="3635"/>
    <lineage>
        <taxon>Eukaryota</taxon>
        <taxon>Viridiplantae</taxon>
        <taxon>Streptophyta</taxon>
        <taxon>Embryophyta</taxon>
        <taxon>Tracheophyta</taxon>
        <taxon>Spermatophyta</taxon>
        <taxon>Magnoliopsida</taxon>
        <taxon>eudicotyledons</taxon>
        <taxon>Gunneridae</taxon>
        <taxon>Pentapetalae</taxon>
        <taxon>rosids</taxon>
        <taxon>malvids</taxon>
        <taxon>Malvales</taxon>
        <taxon>Malvaceae</taxon>
        <taxon>Malvoideae</taxon>
        <taxon>Gossypium</taxon>
    </lineage>
</organism>
<dbReference type="Proteomes" id="UP000818029">
    <property type="component" value="Chromosome A13"/>
</dbReference>
<dbReference type="PANTHER" id="PTHR12848:SF16">
    <property type="entry name" value="REGULATORY-ASSOCIATED PROTEIN OF MTOR"/>
    <property type="match status" value="1"/>
</dbReference>
<sequence length="187" mass="20924">MACARAITQVFVLIETTPSYFSPSNFLFFPDFLFFLSHSQPVPLFHSPDSLFFPNFHFFLSLSQHVLLFYTRKSSQPVILFYFSVCSLIFRNSKHPVSQCLATLPSSELSLSEYVGKKLSELIRDSGGLAPGTEQGRWQSELAQVATELIAMKTGCLALVLCLNISVDPPDVIKISPCARMECWTGK</sequence>
<evidence type="ECO:0000259" key="3">
    <source>
        <dbReference type="Pfam" id="PF14538"/>
    </source>
</evidence>
<evidence type="ECO:0000313" key="4">
    <source>
        <dbReference type="Proteomes" id="UP000818029"/>
    </source>
</evidence>
<evidence type="ECO:0000256" key="2">
    <source>
        <dbReference type="ARBA" id="ARBA00022737"/>
    </source>
</evidence>
<dbReference type="Pfam" id="PF14538">
    <property type="entry name" value="Raptor_N"/>
    <property type="match status" value="1"/>
</dbReference>
<reference evidence="5" key="2">
    <citation type="submission" date="2025-08" db="UniProtKB">
        <authorList>
            <consortium name="RefSeq"/>
        </authorList>
    </citation>
    <scope>IDENTIFICATION</scope>
</reference>
<dbReference type="InterPro" id="IPR029347">
    <property type="entry name" value="Raptor_N"/>
</dbReference>
<dbReference type="PANTHER" id="PTHR12848">
    <property type="entry name" value="REGULATORY-ASSOCIATED PROTEIN OF MTOR"/>
    <property type="match status" value="1"/>
</dbReference>
<dbReference type="RefSeq" id="XP_040940655.1">
    <property type="nucleotide sequence ID" value="XM_041084721.1"/>
</dbReference>